<evidence type="ECO:0000256" key="2">
    <source>
        <dbReference type="SAM" id="MobiDB-lite"/>
    </source>
</evidence>
<keyword evidence="1" id="KW-0175">Coiled coil</keyword>
<evidence type="ECO:0000256" key="1">
    <source>
        <dbReference type="SAM" id="Coils"/>
    </source>
</evidence>
<feature type="region of interest" description="Disordered" evidence="2">
    <location>
        <begin position="190"/>
        <end position="222"/>
    </location>
</feature>
<organism evidence="3 4">
    <name type="scientific">Sphaeroforma arctica JP610</name>
    <dbReference type="NCBI Taxonomy" id="667725"/>
    <lineage>
        <taxon>Eukaryota</taxon>
        <taxon>Ichthyosporea</taxon>
        <taxon>Ichthyophonida</taxon>
        <taxon>Sphaeroforma</taxon>
    </lineage>
</organism>
<feature type="compositionally biased region" description="Basic and acidic residues" evidence="2">
    <location>
        <begin position="203"/>
        <end position="215"/>
    </location>
</feature>
<dbReference type="GeneID" id="25903274"/>
<evidence type="ECO:0000313" key="4">
    <source>
        <dbReference type="Proteomes" id="UP000054560"/>
    </source>
</evidence>
<reference evidence="3 4" key="1">
    <citation type="submission" date="2011-02" db="EMBL/GenBank/DDBJ databases">
        <title>The Genome Sequence of Sphaeroforma arctica JP610.</title>
        <authorList>
            <consortium name="The Broad Institute Genome Sequencing Platform"/>
            <person name="Russ C."/>
            <person name="Cuomo C."/>
            <person name="Young S.K."/>
            <person name="Zeng Q."/>
            <person name="Gargeya S."/>
            <person name="Alvarado L."/>
            <person name="Berlin A."/>
            <person name="Chapman S.B."/>
            <person name="Chen Z."/>
            <person name="Freedman E."/>
            <person name="Gellesch M."/>
            <person name="Goldberg J."/>
            <person name="Griggs A."/>
            <person name="Gujja S."/>
            <person name="Heilman E."/>
            <person name="Heiman D."/>
            <person name="Howarth C."/>
            <person name="Mehta T."/>
            <person name="Neiman D."/>
            <person name="Pearson M."/>
            <person name="Roberts A."/>
            <person name="Saif S."/>
            <person name="Shea T."/>
            <person name="Shenoy N."/>
            <person name="Sisk P."/>
            <person name="Stolte C."/>
            <person name="Sykes S."/>
            <person name="White J."/>
            <person name="Yandava C."/>
            <person name="Burger G."/>
            <person name="Gray M.W."/>
            <person name="Holland P.W.H."/>
            <person name="King N."/>
            <person name="Lang F.B.F."/>
            <person name="Roger A.J."/>
            <person name="Ruiz-Trillo I."/>
            <person name="Haas B."/>
            <person name="Nusbaum C."/>
            <person name="Birren B."/>
        </authorList>
    </citation>
    <scope>NUCLEOTIDE SEQUENCE [LARGE SCALE GENOMIC DNA]</scope>
    <source>
        <strain evidence="3 4">JP610</strain>
    </source>
</reference>
<proteinExistence type="predicted"/>
<accession>A0A0L0G7P3</accession>
<sequence>MLDAHSNNDVIHTTSDVGINQDGTYTSTLVSAVAGAISVPLTAYSIAHSVVYGDEDDKYVTITDTQTTTKVDKDSTSNVDVTARKVKTECDIALSSSSHESLEDVVQGTAATMQNTGVMVPTGANQQTDTETRVHYSVKCATSGESSVSDIAQNVEKNDKADLDTAPDREIADPIAVQGVAPHLEFTEGQLHDIANGRPMRAKSSDQDVDRDEGRTSVNPGKSELQNIAGEVSTNPGEGALEVIADDMAAQTRASAENVNSGEGELKLIAEEMATQDNTAATNVNPGEGELKIVAGDMAAQTRASAENVNPGESELKSVAEEMAAQTRTSAENVNPGEGELKCVAEDMEKVKLEIIAEDMAAQARASAENVNPGEGELEIIAEDMAAQARALAENVNTGEGELNIIADEMAAQARDSDDNVNPGEGELRMVSEEAADRAQATAENVNPGEGELQRIAEDAAERTCIAAEQVNVSEGELLDVAQDAAERARAQAEAVFVEEGELNMDNAANASEPLTASSEDDEQNRIAELQAEKASLEAQMANEGDGMVRSIVNYALQATNLQTADDTEGEENLERIAEVDAEIKKAEQENARERFLRDLAEVQANEATVGEEELESTAGSVTVNQDEKKLFKQDSLSDDQKEITDIAENAASRVAEAVDNETKPPGFVVVPAEAMKVDLNEIDCKIGNPKAKKEGNLAKAHKLIDRIFRDSSEAKMCLDNSIAGAEMMTSLNPSRNGSESNADRETVQVYDKAIVHSNSENTLESLGDDNNNLANDPLSNNNTVAIEPVECQTPEITINISAPPSSLREASNPAAPTEDSAEMNKSFESSSSENVVGKVSSEQPATEKIVIQKQTSLRVIGDLTGATELDMATPAC</sequence>
<protein>
    <submittedName>
        <fullName evidence="3">Uncharacterized protein</fullName>
    </submittedName>
</protein>
<keyword evidence="4" id="KW-1185">Reference proteome</keyword>
<feature type="region of interest" description="Disordered" evidence="2">
    <location>
        <begin position="802"/>
        <end position="847"/>
    </location>
</feature>
<gene>
    <name evidence="3" type="ORF">SARC_02770</name>
</gene>
<dbReference type="AlphaFoldDB" id="A0A0L0G7P3"/>
<name>A0A0L0G7P3_9EUKA</name>
<dbReference type="RefSeq" id="XP_014158917.1">
    <property type="nucleotide sequence ID" value="XM_014303442.1"/>
</dbReference>
<feature type="compositionally biased region" description="Polar residues" evidence="2">
    <location>
        <begin position="827"/>
        <end position="845"/>
    </location>
</feature>
<evidence type="ECO:0000313" key="3">
    <source>
        <dbReference type="EMBL" id="KNC85015.1"/>
    </source>
</evidence>
<feature type="coiled-coil region" evidence="1">
    <location>
        <begin position="520"/>
        <end position="606"/>
    </location>
</feature>
<dbReference type="Proteomes" id="UP000054560">
    <property type="component" value="Unassembled WGS sequence"/>
</dbReference>
<dbReference type="EMBL" id="KQ241725">
    <property type="protein sequence ID" value="KNC85015.1"/>
    <property type="molecule type" value="Genomic_DNA"/>
</dbReference>